<comment type="caution">
    <text evidence="2">The sequence shown here is derived from an EMBL/GenBank/DDBJ whole genome shotgun (WGS) entry which is preliminary data.</text>
</comment>
<evidence type="ECO:0000256" key="1">
    <source>
        <dbReference type="SAM" id="Phobius"/>
    </source>
</evidence>
<dbReference type="Proteomes" id="UP000029920">
    <property type="component" value="Unassembled WGS sequence"/>
</dbReference>
<accession>A0A4V6I6S0</accession>
<feature type="transmembrane region" description="Helical" evidence="1">
    <location>
        <begin position="40"/>
        <end position="58"/>
    </location>
</feature>
<dbReference type="NCBIfam" id="NF033632">
    <property type="entry name" value="SLATT_4"/>
    <property type="match status" value="1"/>
</dbReference>
<feature type="transmembrane region" description="Helical" evidence="1">
    <location>
        <begin position="64"/>
        <end position="83"/>
    </location>
</feature>
<keyword evidence="1" id="KW-0472">Membrane</keyword>
<reference evidence="2 3" key="1">
    <citation type="journal article" date="2014" name="Genome Announc.">
        <title>Draft genome sequences of eight enterohepatic helicobacter species isolated from both laboratory and wild rodents.</title>
        <authorList>
            <person name="Sheh A."/>
            <person name="Shen Z."/>
            <person name="Fox J.G."/>
        </authorList>
    </citation>
    <scope>NUCLEOTIDE SEQUENCE [LARGE SCALE GENOMIC DNA]</scope>
    <source>
        <strain evidence="2 3">MIT-03-7007</strain>
    </source>
</reference>
<dbReference type="EMBL" id="JRPC02000003">
    <property type="protein sequence ID" value="TLE16794.1"/>
    <property type="molecule type" value="Genomic_DNA"/>
</dbReference>
<organism evidence="2 3">
    <name type="scientific">Helicobacter apodemus</name>
    <dbReference type="NCBI Taxonomy" id="135569"/>
    <lineage>
        <taxon>Bacteria</taxon>
        <taxon>Pseudomonadati</taxon>
        <taxon>Campylobacterota</taxon>
        <taxon>Epsilonproteobacteria</taxon>
        <taxon>Campylobacterales</taxon>
        <taxon>Helicobacteraceae</taxon>
        <taxon>Helicobacter</taxon>
    </lineage>
</organism>
<keyword evidence="1" id="KW-0812">Transmembrane</keyword>
<proteinExistence type="predicted"/>
<keyword evidence="3" id="KW-1185">Reference proteome</keyword>
<gene>
    <name evidence="2" type="ORF">LS72_001510</name>
</gene>
<name>A0A4V6I6S0_9HELI</name>
<evidence type="ECO:0000313" key="3">
    <source>
        <dbReference type="Proteomes" id="UP000029920"/>
    </source>
</evidence>
<keyword evidence="1" id="KW-1133">Transmembrane helix</keyword>
<sequence>MEEKEIVENIKKEIERIREDSIYSAKGHFESAKYWRYGNYILMVASIISVCASLVFVYDDSDKFWSGFVAIVSGFITMLLVFLNPQKKYSSHQNSGNKYLALRNKARIFLEIESKNMDIEQQVESLKKLDSKRNKINKYSLPIASMGYKGAKRQIEIDKNIQYQVDKEQNECK</sequence>
<dbReference type="RefSeq" id="WP_034552872.1">
    <property type="nucleotide sequence ID" value="NZ_JRPC02000003.1"/>
</dbReference>
<evidence type="ECO:0000313" key="2">
    <source>
        <dbReference type="EMBL" id="TLE16794.1"/>
    </source>
</evidence>
<protein>
    <submittedName>
        <fullName evidence="2">SLATT domain-containing protein</fullName>
    </submittedName>
</protein>
<dbReference type="AlphaFoldDB" id="A0A4V6I6S0"/>